<gene>
    <name evidence="9" type="ORF">IQ241_02560</name>
</gene>
<dbReference type="RefSeq" id="WP_193904834.1">
    <property type="nucleotide sequence ID" value="NZ_JADEXG010000003.1"/>
</dbReference>
<feature type="transmembrane region" description="Helical" evidence="7">
    <location>
        <begin position="120"/>
        <end position="146"/>
    </location>
</feature>
<evidence type="ECO:0000256" key="6">
    <source>
        <dbReference type="ARBA" id="ARBA00023136"/>
    </source>
</evidence>
<dbReference type="GO" id="GO:0140359">
    <property type="term" value="F:ABC-type transporter activity"/>
    <property type="evidence" value="ECO:0007669"/>
    <property type="project" value="InterPro"/>
</dbReference>
<keyword evidence="3 7" id="KW-1003">Cell membrane</keyword>
<feature type="transmembrane region" description="Helical" evidence="7">
    <location>
        <begin position="241"/>
        <end position="264"/>
    </location>
</feature>
<keyword evidence="4 7" id="KW-0812">Transmembrane</keyword>
<dbReference type="PANTHER" id="PTHR43077:SF8">
    <property type="entry name" value="DOXORUBICIN RESISTANCE ABC TRANSPORTER PERMEASE PROTEIN DRRB"/>
    <property type="match status" value="1"/>
</dbReference>
<dbReference type="PIRSF" id="PIRSF006648">
    <property type="entry name" value="DrrB"/>
    <property type="match status" value="1"/>
</dbReference>
<accession>A0A8J7AL72</accession>
<organism evidence="9 10">
    <name type="scientific">Vasconcelosia minhoensis LEGE 07310</name>
    <dbReference type="NCBI Taxonomy" id="915328"/>
    <lineage>
        <taxon>Bacteria</taxon>
        <taxon>Bacillati</taxon>
        <taxon>Cyanobacteriota</taxon>
        <taxon>Cyanophyceae</taxon>
        <taxon>Nodosilineales</taxon>
        <taxon>Cymatolegaceae</taxon>
        <taxon>Vasconcelosia</taxon>
        <taxon>Vasconcelosia minhoensis</taxon>
    </lineage>
</organism>
<evidence type="ECO:0000256" key="4">
    <source>
        <dbReference type="ARBA" id="ARBA00022692"/>
    </source>
</evidence>
<dbReference type="Proteomes" id="UP000636505">
    <property type="component" value="Unassembled WGS sequence"/>
</dbReference>
<dbReference type="EMBL" id="JADEXG010000003">
    <property type="protein sequence ID" value="MBE9076186.1"/>
    <property type="molecule type" value="Genomic_DNA"/>
</dbReference>
<feature type="transmembrane region" description="Helical" evidence="7">
    <location>
        <begin position="158"/>
        <end position="180"/>
    </location>
</feature>
<proteinExistence type="inferred from homology"/>
<dbReference type="AlphaFoldDB" id="A0A8J7AL72"/>
<protein>
    <recommendedName>
        <fullName evidence="7">Transport permease protein</fullName>
    </recommendedName>
</protein>
<dbReference type="PROSITE" id="PS51012">
    <property type="entry name" value="ABC_TM2"/>
    <property type="match status" value="1"/>
</dbReference>
<feature type="transmembrane region" description="Helical" evidence="7">
    <location>
        <begin position="41"/>
        <end position="62"/>
    </location>
</feature>
<keyword evidence="5 7" id="KW-1133">Transmembrane helix</keyword>
<dbReference type="Pfam" id="PF01061">
    <property type="entry name" value="ABC2_membrane"/>
    <property type="match status" value="1"/>
</dbReference>
<dbReference type="PANTHER" id="PTHR43077">
    <property type="entry name" value="TRANSPORT PERMEASE YVFS-RELATED"/>
    <property type="match status" value="1"/>
</dbReference>
<name>A0A8J7AL72_9CYAN</name>
<keyword evidence="7" id="KW-0813">Transport</keyword>
<evidence type="ECO:0000256" key="2">
    <source>
        <dbReference type="ARBA" id="ARBA00007783"/>
    </source>
</evidence>
<dbReference type="InterPro" id="IPR051328">
    <property type="entry name" value="T7SS_ABC-Transporter"/>
</dbReference>
<sequence>MTRPTPADLVAARREGGLVRTLQDIAVIARRNVLLDRRNPAATLVTAAFPISLMVVFTASFAKVVLPDGSYADYAQFLVPFSTVQGLLINTVNIGSTFYEDLDSGMDMRLRAMPIARFAALGGRLVAAAVRLLLQVVAIVLVGHLLGFRFQGGLLDSLGFLLLPVVFTTSFAWVALLIAVRANSAESVAATMNPWILPLTFLSIGYVPLEGFPDWAQGFVSVNPISIEAQAMRGLASGEPVLSYILTALLWSLGLSVVFGTLTVRTYQRRYR</sequence>
<feature type="transmembrane region" description="Helical" evidence="7">
    <location>
        <begin position="192"/>
        <end position="209"/>
    </location>
</feature>
<evidence type="ECO:0000256" key="5">
    <source>
        <dbReference type="ARBA" id="ARBA00022989"/>
    </source>
</evidence>
<keyword evidence="6 7" id="KW-0472">Membrane</keyword>
<comment type="caution">
    <text evidence="9">The sequence shown here is derived from an EMBL/GenBank/DDBJ whole genome shotgun (WGS) entry which is preliminary data.</text>
</comment>
<evidence type="ECO:0000313" key="9">
    <source>
        <dbReference type="EMBL" id="MBE9076186.1"/>
    </source>
</evidence>
<evidence type="ECO:0000313" key="10">
    <source>
        <dbReference type="Proteomes" id="UP000636505"/>
    </source>
</evidence>
<keyword evidence="10" id="KW-1185">Reference proteome</keyword>
<dbReference type="InterPro" id="IPR000412">
    <property type="entry name" value="ABC_2_transport"/>
</dbReference>
<dbReference type="InterPro" id="IPR013525">
    <property type="entry name" value="ABC2_TM"/>
</dbReference>
<evidence type="ECO:0000256" key="7">
    <source>
        <dbReference type="RuleBase" id="RU361157"/>
    </source>
</evidence>
<comment type="similarity">
    <text evidence="2 7">Belongs to the ABC-2 integral membrane protein family.</text>
</comment>
<comment type="subcellular location">
    <subcellularLocation>
        <location evidence="1 7">Cell membrane</location>
        <topology evidence="1 7">Multi-pass membrane protein</topology>
    </subcellularLocation>
</comment>
<evidence type="ECO:0000256" key="3">
    <source>
        <dbReference type="ARBA" id="ARBA00022475"/>
    </source>
</evidence>
<evidence type="ECO:0000259" key="8">
    <source>
        <dbReference type="PROSITE" id="PS51012"/>
    </source>
</evidence>
<dbReference type="GO" id="GO:0043190">
    <property type="term" value="C:ATP-binding cassette (ABC) transporter complex"/>
    <property type="evidence" value="ECO:0007669"/>
    <property type="project" value="InterPro"/>
</dbReference>
<feature type="domain" description="ABC transmembrane type-2" evidence="8">
    <location>
        <begin position="41"/>
        <end position="270"/>
    </location>
</feature>
<evidence type="ECO:0000256" key="1">
    <source>
        <dbReference type="ARBA" id="ARBA00004651"/>
    </source>
</evidence>
<dbReference type="InterPro" id="IPR047817">
    <property type="entry name" value="ABC2_TM_bact-type"/>
</dbReference>
<feature type="transmembrane region" description="Helical" evidence="7">
    <location>
        <begin position="74"/>
        <end position="99"/>
    </location>
</feature>
<reference evidence="9" key="1">
    <citation type="submission" date="2020-10" db="EMBL/GenBank/DDBJ databases">
        <authorList>
            <person name="Castelo-Branco R."/>
            <person name="Eusebio N."/>
            <person name="Adriana R."/>
            <person name="Vieira A."/>
            <person name="Brugerolle De Fraissinette N."/>
            <person name="Rezende De Castro R."/>
            <person name="Schneider M.P."/>
            <person name="Vasconcelos V."/>
            <person name="Leao P.N."/>
        </authorList>
    </citation>
    <scope>NUCLEOTIDE SEQUENCE</scope>
    <source>
        <strain evidence="9">LEGE 07310</strain>
    </source>
</reference>